<dbReference type="Gene3D" id="6.10.140.1340">
    <property type="match status" value="1"/>
</dbReference>
<feature type="transmembrane region" description="Helical" evidence="1">
    <location>
        <begin position="12"/>
        <end position="33"/>
    </location>
</feature>
<gene>
    <name evidence="2" type="ORF">A2845_04450</name>
</gene>
<organism evidence="2 3">
    <name type="scientific">Candidatus Lloydbacteria bacterium RIFCSPHIGHO2_01_FULL_49_22</name>
    <dbReference type="NCBI Taxonomy" id="1798658"/>
    <lineage>
        <taxon>Bacteria</taxon>
        <taxon>Candidatus Lloydiibacteriota</taxon>
    </lineage>
</organism>
<evidence type="ECO:0000313" key="2">
    <source>
        <dbReference type="EMBL" id="OGZ04956.1"/>
    </source>
</evidence>
<sequence>MNIFRLETSHWYVTRVVYLLAGLFVLVSVGLAVYFRELWWLAVTALIGCMQIIFAMTGYCPSAILLQKLGVPTK</sequence>
<keyword evidence="1" id="KW-0812">Transmembrane</keyword>
<name>A0A1G2CUC4_9BACT</name>
<accession>A0A1G2CUC4</accession>
<evidence type="ECO:0000256" key="1">
    <source>
        <dbReference type="SAM" id="Phobius"/>
    </source>
</evidence>
<dbReference type="AlphaFoldDB" id="A0A1G2CUC4"/>
<comment type="caution">
    <text evidence="2">The sequence shown here is derived from an EMBL/GenBank/DDBJ whole genome shotgun (WGS) entry which is preliminary data.</text>
</comment>
<evidence type="ECO:0000313" key="3">
    <source>
        <dbReference type="Proteomes" id="UP000177122"/>
    </source>
</evidence>
<protein>
    <recommendedName>
        <fullName evidence="4">Sulfurtransferase</fullName>
    </recommendedName>
</protein>
<proteinExistence type="predicted"/>
<reference evidence="2 3" key="1">
    <citation type="journal article" date="2016" name="Nat. Commun.">
        <title>Thousands of microbial genomes shed light on interconnected biogeochemical processes in an aquifer system.</title>
        <authorList>
            <person name="Anantharaman K."/>
            <person name="Brown C.T."/>
            <person name="Hug L.A."/>
            <person name="Sharon I."/>
            <person name="Castelle C.J."/>
            <person name="Probst A.J."/>
            <person name="Thomas B.C."/>
            <person name="Singh A."/>
            <person name="Wilkins M.J."/>
            <person name="Karaoz U."/>
            <person name="Brodie E.L."/>
            <person name="Williams K.H."/>
            <person name="Hubbard S.S."/>
            <person name="Banfield J.F."/>
        </authorList>
    </citation>
    <scope>NUCLEOTIDE SEQUENCE [LARGE SCALE GENOMIC DNA]</scope>
</reference>
<keyword evidence="1" id="KW-0472">Membrane</keyword>
<dbReference type="EMBL" id="MHLI01000017">
    <property type="protein sequence ID" value="OGZ04956.1"/>
    <property type="molecule type" value="Genomic_DNA"/>
</dbReference>
<feature type="transmembrane region" description="Helical" evidence="1">
    <location>
        <begin position="39"/>
        <end position="66"/>
    </location>
</feature>
<keyword evidence="1" id="KW-1133">Transmembrane helix</keyword>
<evidence type="ECO:0008006" key="4">
    <source>
        <dbReference type="Google" id="ProtNLM"/>
    </source>
</evidence>
<dbReference type="Proteomes" id="UP000177122">
    <property type="component" value="Unassembled WGS sequence"/>
</dbReference>